<dbReference type="InterPro" id="IPR011551">
    <property type="entry name" value="NTP_PyrPHydrolase_MazG"/>
</dbReference>
<dbReference type="Proteomes" id="UP000823854">
    <property type="component" value="Unassembled WGS sequence"/>
</dbReference>
<feature type="domain" description="NTP pyrophosphohydrolase MazG-like" evidence="2">
    <location>
        <begin position="46"/>
        <end position="123"/>
    </location>
</feature>
<dbReference type="Gene3D" id="1.10.287.1080">
    <property type="entry name" value="MazG-like"/>
    <property type="match status" value="2"/>
</dbReference>
<dbReference type="GO" id="GO:0008168">
    <property type="term" value="F:methyltransferase activity"/>
    <property type="evidence" value="ECO:0007669"/>
    <property type="project" value="UniProtKB-KW"/>
</dbReference>
<keyword evidence="3" id="KW-0489">Methyltransferase</keyword>
<evidence type="ECO:0000259" key="2">
    <source>
        <dbReference type="Pfam" id="PF03819"/>
    </source>
</evidence>
<dbReference type="PANTHER" id="PTHR30522:SF0">
    <property type="entry name" value="NUCLEOSIDE TRIPHOSPHATE PYROPHOSPHOHYDROLASE"/>
    <property type="match status" value="1"/>
</dbReference>
<sequence>MSTPQSPVPSAPDAAAPAPRGHALLRAVEVMEALRAPTGDAWTHRQTHASLARYLLEETHEVLEVIDDPAAHGPGALADELGDLLFQILFHARVGQEEDPAWDVDDVARAFVAKMERRNPHIFGEHAEKVLEDPSDVEEIIAQWHAVKAREAAAAAGADGAGGAGAAAGSPRPRGWADGIPAQLPALQTAAKIVHRARSAGGLGELLAAADAASDAEDSADWGGELGRSLLDLVVAAEARDEDPETALRALLARTVRELGPHAGTPPQP</sequence>
<protein>
    <submittedName>
        <fullName evidence="3">Tetrapyrrole methyltransferase</fullName>
    </submittedName>
</protein>
<dbReference type="GO" id="GO:0046076">
    <property type="term" value="P:dTTP catabolic process"/>
    <property type="evidence" value="ECO:0007669"/>
    <property type="project" value="TreeGrafter"/>
</dbReference>
<dbReference type="GO" id="GO:0047429">
    <property type="term" value="F:nucleoside triphosphate diphosphatase activity"/>
    <property type="evidence" value="ECO:0007669"/>
    <property type="project" value="TreeGrafter"/>
</dbReference>
<dbReference type="GO" id="GO:0006203">
    <property type="term" value="P:dGTP catabolic process"/>
    <property type="evidence" value="ECO:0007669"/>
    <property type="project" value="TreeGrafter"/>
</dbReference>
<dbReference type="SUPFAM" id="SSF101386">
    <property type="entry name" value="all-alpha NTP pyrophosphatases"/>
    <property type="match status" value="1"/>
</dbReference>
<evidence type="ECO:0000256" key="1">
    <source>
        <dbReference type="SAM" id="MobiDB-lite"/>
    </source>
</evidence>
<name>A0A9D2Q1U8_9MICO</name>
<gene>
    <name evidence="3" type="ORF">H9932_06740</name>
</gene>
<reference evidence="3" key="2">
    <citation type="submission" date="2021-04" db="EMBL/GenBank/DDBJ databases">
        <authorList>
            <person name="Gilroy R."/>
        </authorList>
    </citation>
    <scope>NUCLEOTIDE SEQUENCE</scope>
    <source>
        <strain evidence="3">CHK130-7132</strain>
    </source>
</reference>
<dbReference type="GO" id="GO:0046052">
    <property type="term" value="P:UTP catabolic process"/>
    <property type="evidence" value="ECO:0007669"/>
    <property type="project" value="TreeGrafter"/>
</dbReference>
<keyword evidence="3" id="KW-0808">Transferase</keyword>
<dbReference type="PANTHER" id="PTHR30522">
    <property type="entry name" value="NUCLEOSIDE TRIPHOSPHATE PYROPHOSPHOHYDROLASE"/>
    <property type="match status" value="1"/>
</dbReference>
<dbReference type="CDD" id="cd11528">
    <property type="entry name" value="NTP-PPase_MazG_Nterm"/>
    <property type="match status" value="1"/>
</dbReference>
<comment type="caution">
    <text evidence="3">The sequence shown here is derived from an EMBL/GenBank/DDBJ whole genome shotgun (WGS) entry which is preliminary data.</text>
</comment>
<organism evidence="3 4">
    <name type="scientific">Candidatus Brachybacterium intestinipullorum</name>
    <dbReference type="NCBI Taxonomy" id="2838512"/>
    <lineage>
        <taxon>Bacteria</taxon>
        <taxon>Bacillati</taxon>
        <taxon>Actinomycetota</taxon>
        <taxon>Actinomycetes</taxon>
        <taxon>Micrococcales</taxon>
        <taxon>Dermabacteraceae</taxon>
        <taxon>Brachybacterium</taxon>
    </lineage>
</organism>
<dbReference type="GO" id="GO:0046047">
    <property type="term" value="P:TTP catabolic process"/>
    <property type="evidence" value="ECO:0007669"/>
    <property type="project" value="TreeGrafter"/>
</dbReference>
<dbReference type="EMBL" id="DWWC01000125">
    <property type="protein sequence ID" value="HJC69360.1"/>
    <property type="molecule type" value="Genomic_DNA"/>
</dbReference>
<dbReference type="AlphaFoldDB" id="A0A9D2Q1U8"/>
<accession>A0A9D2Q1U8</accession>
<dbReference type="GO" id="GO:0046061">
    <property type="term" value="P:dATP catabolic process"/>
    <property type="evidence" value="ECO:0007669"/>
    <property type="project" value="TreeGrafter"/>
</dbReference>
<proteinExistence type="predicted"/>
<feature type="region of interest" description="Disordered" evidence="1">
    <location>
        <begin position="159"/>
        <end position="180"/>
    </location>
</feature>
<dbReference type="GO" id="GO:0046081">
    <property type="term" value="P:dUTP catabolic process"/>
    <property type="evidence" value="ECO:0007669"/>
    <property type="project" value="TreeGrafter"/>
</dbReference>
<dbReference type="InterPro" id="IPR004518">
    <property type="entry name" value="MazG-like_dom"/>
</dbReference>
<evidence type="ECO:0000313" key="3">
    <source>
        <dbReference type="EMBL" id="HJC69360.1"/>
    </source>
</evidence>
<dbReference type="Pfam" id="PF03819">
    <property type="entry name" value="MazG"/>
    <property type="match status" value="1"/>
</dbReference>
<reference evidence="3" key="1">
    <citation type="journal article" date="2021" name="PeerJ">
        <title>Extensive microbial diversity within the chicken gut microbiome revealed by metagenomics and culture.</title>
        <authorList>
            <person name="Gilroy R."/>
            <person name="Ravi A."/>
            <person name="Getino M."/>
            <person name="Pursley I."/>
            <person name="Horton D.L."/>
            <person name="Alikhan N.F."/>
            <person name="Baker D."/>
            <person name="Gharbi K."/>
            <person name="Hall N."/>
            <person name="Watson M."/>
            <person name="Adriaenssens E.M."/>
            <person name="Foster-Nyarko E."/>
            <person name="Jarju S."/>
            <person name="Secka A."/>
            <person name="Antonio M."/>
            <person name="Oren A."/>
            <person name="Chaudhuri R.R."/>
            <person name="La Ragione R."/>
            <person name="Hildebrand F."/>
            <person name="Pallen M.J."/>
        </authorList>
    </citation>
    <scope>NUCLEOTIDE SEQUENCE</scope>
    <source>
        <strain evidence="3">CHK130-7132</strain>
    </source>
</reference>
<dbReference type="GO" id="GO:0032259">
    <property type="term" value="P:methylation"/>
    <property type="evidence" value="ECO:0007669"/>
    <property type="project" value="UniProtKB-KW"/>
</dbReference>
<evidence type="ECO:0000313" key="4">
    <source>
        <dbReference type="Proteomes" id="UP000823854"/>
    </source>
</evidence>
<dbReference type="InterPro" id="IPR048015">
    <property type="entry name" value="NTP-PPase_MazG-like_N"/>
</dbReference>